<dbReference type="EMBL" id="JAUSVX010000019">
    <property type="protein sequence ID" value="MDQ0473924.1"/>
    <property type="molecule type" value="Genomic_DNA"/>
</dbReference>
<dbReference type="Pfam" id="PF00126">
    <property type="entry name" value="HTH_1"/>
    <property type="match status" value="1"/>
</dbReference>
<protein>
    <submittedName>
        <fullName evidence="6">LysR family pca operon transcriptional activator</fullName>
    </submittedName>
</protein>
<dbReference type="PANTHER" id="PTHR30419:SF8">
    <property type="entry name" value="NITROGEN ASSIMILATION TRANSCRIPTIONAL ACTIVATOR-RELATED"/>
    <property type="match status" value="1"/>
</dbReference>
<dbReference type="InterPro" id="IPR005119">
    <property type="entry name" value="LysR_subst-bd"/>
</dbReference>
<keyword evidence="4" id="KW-0804">Transcription</keyword>
<dbReference type="PROSITE" id="PS50931">
    <property type="entry name" value="HTH_LYSR"/>
    <property type="match status" value="1"/>
</dbReference>
<reference evidence="6 7" key="1">
    <citation type="submission" date="2023-07" db="EMBL/GenBank/DDBJ databases">
        <title>Genomic Encyclopedia of Type Strains, Phase IV (KMG-IV): sequencing the most valuable type-strain genomes for metagenomic binning, comparative biology and taxonomic classification.</title>
        <authorList>
            <person name="Goeker M."/>
        </authorList>
    </citation>
    <scope>NUCLEOTIDE SEQUENCE [LARGE SCALE GENOMIC DNA]</scope>
    <source>
        <strain evidence="6 7">DSM 19619</strain>
    </source>
</reference>
<evidence type="ECO:0000256" key="4">
    <source>
        <dbReference type="ARBA" id="ARBA00023163"/>
    </source>
</evidence>
<dbReference type="PRINTS" id="PR00039">
    <property type="entry name" value="HTHLYSR"/>
</dbReference>
<name>A0ABU0JKY6_9HYPH</name>
<evidence type="ECO:0000313" key="6">
    <source>
        <dbReference type="EMBL" id="MDQ0473924.1"/>
    </source>
</evidence>
<keyword evidence="7" id="KW-1185">Reference proteome</keyword>
<evidence type="ECO:0000259" key="5">
    <source>
        <dbReference type="PROSITE" id="PS50931"/>
    </source>
</evidence>
<keyword evidence="2" id="KW-0805">Transcription regulation</keyword>
<dbReference type="Proteomes" id="UP001242480">
    <property type="component" value="Unassembled WGS sequence"/>
</dbReference>
<dbReference type="SUPFAM" id="SSF53850">
    <property type="entry name" value="Periplasmic binding protein-like II"/>
    <property type="match status" value="1"/>
</dbReference>
<evidence type="ECO:0000256" key="3">
    <source>
        <dbReference type="ARBA" id="ARBA00023125"/>
    </source>
</evidence>
<dbReference type="InterPro" id="IPR036390">
    <property type="entry name" value="WH_DNA-bd_sf"/>
</dbReference>
<evidence type="ECO:0000256" key="1">
    <source>
        <dbReference type="ARBA" id="ARBA00009437"/>
    </source>
</evidence>
<dbReference type="NCBIfam" id="TIGR02424">
    <property type="entry name" value="TF_pcaQ"/>
    <property type="match status" value="1"/>
</dbReference>
<dbReference type="InterPro" id="IPR036388">
    <property type="entry name" value="WH-like_DNA-bd_sf"/>
</dbReference>
<evidence type="ECO:0000313" key="7">
    <source>
        <dbReference type="Proteomes" id="UP001242480"/>
    </source>
</evidence>
<keyword evidence="3" id="KW-0238">DNA-binding</keyword>
<feature type="domain" description="HTH lysR-type" evidence="5">
    <location>
        <begin position="6"/>
        <end position="63"/>
    </location>
</feature>
<dbReference type="SUPFAM" id="SSF46785">
    <property type="entry name" value="Winged helix' DNA-binding domain"/>
    <property type="match status" value="1"/>
</dbReference>
<gene>
    <name evidence="6" type="ORF">QO011_006963</name>
</gene>
<dbReference type="Gene3D" id="3.40.190.10">
    <property type="entry name" value="Periplasmic binding protein-like II"/>
    <property type="match status" value="2"/>
</dbReference>
<dbReference type="InterPro" id="IPR000847">
    <property type="entry name" value="LysR_HTH_N"/>
</dbReference>
<dbReference type="InterPro" id="IPR050950">
    <property type="entry name" value="HTH-type_LysR_regulators"/>
</dbReference>
<evidence type="ECO:0000256" key="2">
    <source>
        <dbReference type="ARBA" id="ARBA00023015"/>
    </source>
</evidence>
<dbReference type="Gene3D" id="1.10.10.10">
    <property type="entry name" value="Winged helix-like DNA-binding domain superfamily/Winged helix DNA-binding domain"/>
    <property type="match status" value="1"/>
</dbReference>
<dbReference type="RefSeq" id="WP_307282703.1">
    <property type="nucleotide sequence ID" value="NZ_JAUSVX010000019.1"/>
</dbReference>
<dbReference type="InterPro" id="IPR012787">
    <property type="entry name" value="TF_PcaQ"/>
</dbReference>
<proteinExistence type="inferred from homology"/>
<comment type="caution">
    <text evidence="6">The sequence shown here is derived from an EMBL/GenBank/DDBJ whole genome shotgun (WGS) entry which is preliminary data.</text>
</comment>
<dbReference type="Pfam" id="PF03466">
    <property type="entry name" value="LysR_substrate"/>
    <property type="match status" value="1"/>
</dbReference>
<comment type="similarity">
    <text evidence="1">Belongs to the LysR transcriptional regulatory family.</text>
</comment>
<accession>A0ABU0JKY6</accession>
<organism evidence="6 7">
    <name type="scientific">Labrys wisconsinensis</name>
    <dbReference type="NCBI Taxonomy" id="425677"/>
    <lineage>
        <taxon>Bacteria</taxon>
        <taxon>Pseudomonadati</taxon>
        <taxon>Pseudomonadota</taxon>
        <taxon>Alphaproteobacteria</taxon>
        <taxon>Hyphomicrobiales</taxon>
        <taxon>Xanthobacteraceae</taxon>
        <taxon>Labrys</taxon>
    </lineage>
</organism>
<dbReference type="PANTHER" id="PTHR30419">
    <property type="entry name" value="HTH-TYPE TRANSCRIPTIONAL REGULATOR YBHD"/>
    <property type="match status" value="1"/>
</dbReference>
<sequence>MLDPRIKLRHLSCFLEVARLESVSRAAEILNVTQPAVSKTIRELEEVLRVPLFDRSGRNLVLTGFGEVFQRYAGASVTALRQGFDSVARARASDAVAVRIGALPTVSARILPHAMAHFTAQSLGMKPRVVTGPNGFLLSQLRLGDLDLVLGRMADPAAMAGFAFEHLYSERVVFAVRAGHPLLASKPFEFTAIARHQVLMPPPDSIIRPTVERFLVTHGIGPFAEEIETVSDSFGGSYVRACDAIWIISEGVVAEDVADGRLALLPIDTADTPGPVGLTTRAGTTLPIAAELFAQSVRAAVRRVSAQR</sequence>